<evidence type="ECO:0000256" key="6">
    <source>
        <dbReference type="ARBA" id="ARBA00023136"/>
    </source>
</evidence>
<dbReference type="InterPro" id="IPR051739">
    <property type="entry name" value="Rhomboid_IM_Serine_Proteases"/>
</dbReference>
<dbReference type="CDD" id="cd00051">
    <property type="entry name" value="EFh"/>
    <property type="match status" value="1"/>
</dbReference>
<evidence type="ECO:0000256" key="5">
    <source>
        <dbReference type="ARBA" id="ARBA00022989"/>
    </source>
</evidence>
<gene>
    <name evidence="10" type="ORF">NQ318_002322</name>
</gene>
<sequence>MEVSESSKLSEKSPGTTKMFQDEGDLPSPVIRATDEYYKSIFDKYDTNKDGHIELNELREMLKSDDEVPRRILQRVFSMSDENKDGKINYEEFKGMIQNRKFKELFGHYVDIYIRYILPPQHRHRVLTTDGSKSFDETEGVYEEHYSCFPPPVAMIIISIFEFACYLTDELTETNSTQMGRGNHSQNTDLQSSQTRRMLEVSNIHVCPHWVIMRFTTYIHQTGIKSKTVSNNSKYTHLIVNLTVQLLLGIFLEMVHKWWRVLLVYFLGVIAGSLATSITDPTVYLAGASGGVYAIITAHIASIIMNWRQMSSPAIQLIIFFVITAVDIGTSIYNRYWLDIHDHIGYSAHFAGAISGLLVGIWVLKNFVPTKKETYIWWVALILYFILIGTMVILNIFWTDHFLK</sequence>
<dbReference type="InterPro" id="IPR011992">
    <property type="entry name" value="EF-hand-dom_pair"/>
</dbReference>
<comment type="caution">
    <text evidence="10">The sequence shown here is derived from an EMBL/GenBank/DDBJ whole genome shotgun (WGS) entry which is preliminary data.</text>
</comment>
<feature type="domain" description="EF-hand" evidence="9">
    <location>
        <begin position="33"/>
        <end position="68"/>
    </location>
</feature>
<dbReference type="GO" id="GO:0004252">
    <property type="term" value="F:serine-type endopeptidase activity"/>
    <property type="evidence" value="ECO:0007669"/>
    <property type="project" value="InterPro"/>
</dbReference>
<dbReference type="SUPFAM" id="SSF47473">
    <property type="entry name" value="EF-hand"/>
    <property type="match status" value="1"/>
</dbReference>
<dbReference type="PANTHER" id="PTHR45840">
    <property type="entry name" value="RHOMBOID-RELATED PROTEIN"/>
    <property type="match status" value="1"/>
</dbReference>
<dbReference type="InterPro" id="IPR035952">
    <property type="entry name" value="Rhomboid-like_sf"/>
</dbReference>
<feature type="transmembrane region" description="Helical" evidence="8">
    <location>
        <begin position="317"/>
        <end position="338"/>
    </location>
</feature>
<evidence type="ECO:0000256" key="7">
    <source>
        <dbReference type="SAM" id="MobiDB-lite"/>
    </source>
</evidence>
<dbReference type="InterPro" id="IPR018247">
    <property type="entry name" value="EF_Hand_1_Ca_BS"/>
</dbReference>
<protein>
    <recommendedName>
        <fullName evidence="9">EF-hand domain-containing protein</fullName>
    </recommendedName>
</protein>
<dbReference type="SMART" id="SM00054">
    <property type="entry name" value="EFh"/>
    <property type="match status" value="2"/>
</dbReference>
<feature type="region of interest" description="Disordered" evidence="7">
    <location>
        <begin position="1"/>
        <end position="28"/>
    </location>
</feature>
<dbReference type="AlphaFoldDB" id="A0AAV8Z5L9"/>
<evidence type="ECO:0000313" key="10">
    <source>
        <dbReference type="EMBL" id="KAJ8958527.1"/>
    </source>
</evidence>
<dbReference type="Pfam" id="PF13499">
    <property type="entry name" value="EF-hand_7"/>
    <property type="match status" value="1"/>
</dbReference>
<dbReference type="SUPFAM" id="SSF144091">
    <property type="entry name" value="Rhomboid-like"/>
    <property type="match status" value="1"/>
</dbReference>
<dbReference type="PROSITE" id="PS00018">
    <property type="entry name" value="EF_HAND_1"/>
    <property type="match status" value="2"/>
</dbReference>
<dbReference type="InterPro" id="IPR002048">
    <property type="entry name" value="EF_hand_dom"/>
</dbReference>
<keyword evidence="5 8" id="KW-1133">Transmembrane helix</keyword>
<reference evidence="10" key="1">
    <citation type="journal article" date="2023" name="Insect Mol. Biol.">
        <title>Genome sequencing provides insights into the evolution of gene families encoding plant cell wall-degrading enzymes in longhorned beetles.</title>
        <authorList>
            <person name="Shin N.R."/>
            <person name="Okamura Y."/>
            <person name="Kirsch R."/>
            <person name="Pauchet Y."/>
        </authorList>
    </citation>
    <scope>NUCLEOTIDE SEQUENCE</scope>
    <source>
        <strain evidence="10">AMC_N1</strain>
    </source>
</reference>
<keyword evidence="6 8" id="KW-0472">Membrane</keyword>
<name>A0AAV8Z5L9_9CUCU</name>
<keyword evidence="11" id="KW-1185">Reference proteome</keyword>
<feature type="domain" description="EF-hand" evidence="9">
    <location>
        <begin position="70"/>
        <end position="103"/>
    </location>
</feature>
<dbReference type="Gene3D" id="1.10.238.10">
    <property type="entry name" value="EF-hand"/>
    <property type="match status" value="1"/>
</dbReference>
<feature type="transmembrane region" description="Helical" evidence="8">
    <location>
        <begin position="344"/>
        <end position="364"/>
    </location>
</feature>
<evidence type="ECO:0000256" key="2">
    <source>
        <dbReference type="ARBA" id="ARBA00009045"/>
    </source>
</evidence>
<comment type="similarity">
    <text evidence="2">Belongs to the peptidase S54 family.</text>
</comment>
<dbReference type="PANTHER" id="PTHR45840:SF8">
    <property type="entry name" value="RHOMBOID PROTEASE"/>
    <property type="match status" value="1"/>
</dbReference>
<dbReference type="Gene3D" id="1.20.1540.10">
    <property type="entry name" value="Rhomboid-like"/>
    <property type="match status" value="1"/>
</dbReference>
<organism evidence="10 11">
    <name type="scientific">Aromia moschata</name>
    <dbReference type="NCBI Taxonomy" id="1265417"/>
    <lineage>
        <taxon>Eukaryota</taxon>
        <taxon>Metazoa</taxon>
        <taxon>Ecdysozoa</taxon>
        <taxon>Arthropoda</taxon>
        <taxon>Hexapoda</taxon>
        <taxon>Insecta</taxon>
        <taxon>Pterygota</taxon>
        <taxon>Neoptera</taxon>
        <taxon>Endopterygota</taxon>
        <taxon>Coleoptera</taxon>
        <taxon>Polyphaga</taxon>
        <taxon>Cucujiformia</taxon>
        <taxon>Chrysomeloidea</taxon>
        <taxon>Cerambycidae</taxon>
        <taxon>Cerambycinae</taxon>
        <taxon>Callichromatini</taxon>
        <taxon>Aromia</taxon>
    </lineage>
</organism>
<dbReference type="GO" id="GO:0016020">
    <property type="term" value="C:membrane"/>
    <property type="evidence" value="ECO:0007669"/>
    <property type="project" value="UniProtKB-SubCell"/>
</dbReference>
<accession>A0AAV8Z5L9</accession>
<evidence type="ECO:0000313" key="11">
    <source>
        <dbReference type="Proteomes" id="UP001162162"/>
    </source>
</evidence>
<evidence type="ECO:0000256" key="8">
    <source>
        <dbReference type="SAM" id="Phobius"/>
    </source>
</evidence>
<feature type="transmembrane region" description="Helical" evidence="8">
    <location>
        <begin position="376"/>
        <end position="398"/>
    </location>
</feature>
<evidence type="ECO:0000256" key="1">
    <source>
        <dbReference type="ARBA" id="ARBA00004141"/>
    </source>
</evidence>
<dbReference type="Pfam" id="PF01694">
    <property type="entry name" value="Rhomboid"/>
    <property type="match status" value="1"/>
</dbReference>
<proteinExistence type="inferred from homology"/>
<evidence type="ECO:0000256" key="4">
    <source>
        <dbReference type="ARBA" id="ARBA00022837"/>
    </source>
</evidence>
<keyword evidence="4" id="KW-0106">Calcium</keyword>
<evidence type="ECO:0000259" key="9">
    <source>
        <dbReference type="PROSITE" id="PS50222"/>
    </source>
</evidence>
<feature type="transmembrane region" description="Helical" evidence="8">
    <location>
        <begin position="284"/>
        <end position="305"/>
    </location>
</feature>
<dbReference type="InterPro" id="IPR022764">
    <property type="entry name" value="Peptidase_S54_rhomboid_dom"/>
</dbReference>
<comment type="subcellular location">
    <subcellularLocation>
        <location evidence="1">Membrane</location>
        <topology evidence="1">Multi-pass membrane protein</topology>
    </subcellularLocation>
</comment>
<dbReference type="GO" id="GO:0005509">
    <property type="term" value="F:calcium ion binding"/>
    <property type="evidence" value="ECO:0007669"/>
    <property type="project" value="InterPro"/>
</dbReference>
<evidence type="ECO:0000256" key="3">
    <source>
        <dbReference type="ARBA" id="ARBA00022692"/>
    </source>
</evidence>
<dbReference type="PROSITE" id="PS50222">
    <property type="entry name" value="EF_HAND_2"/>
    <property type="match status" value="2"/>
</dbReference>
<dbReference type="Proteomes" id="UP001162162">
    <property type="component" value="Unassembled WGS sequence"/>
</dbReference>
<dbReference type="EMBL" id="JAPWTK010000017">
    <property type="protein sequence ID" value="KAJ8958527.1"/>
    <property type="molecule type" value="Genomic_DNA"/>
</dbReference>
<feature type="transmembrane region" description="Helical" evidence="8">
    <location>
        <begin position="259"/>
        <end position="278"/>
    </location>
</feature>
<keyword evidence="3 8" id="KW-0812">Transmembrane</keyword>